<comment type="caution">
    <text evidence="1">The sequence shown here is derived from an EMBL/GenBank/DDBJ whole genome shotgun (WGS) entry which is preliminary data.</text>
</comment>
<evidence type="ECO:0000313" key="2">
    <source>
        <dbReference type="Proteomes" id="UP000628669"/>
    </source>
</evidence>
<keyword evidence="2" id="KW-1185">Reference proteome</keyword>
<reference evidence="2" key="1">
    <citation type="submission" date="2021-01" db="EMBL/GenBank/DDBJ databases">
        <title>Genome public.</title>
        <authorList>
            <person name="Liu C."/>
            <person name="Sun Q."/>
        </authorList>
    </citation>
    <scope>NUCLEOTIDE SEQUENCE [LARGE SCALE GENOMIC DNA]</scope>
    <source>
        <strain evidence="2">YIM B02567</strain>
    </source>
</reference>
<proteinExistence type="predicted"/>
<dbReference type="RefSeq" id="WP_200247522.1">
    <property type="nucleotide sequence ID" value="NZ_JAENHK010000010.1"/>
</dbReference>
<gene>
    <name evidence="1" type="ORF">JHL15_16535</name>
</gene>
<organism evidence="1 2">
    <name type="scientific">Chryseobacterium paridis</name>
    <dbReference type="NCBI Taxonomy" id="2800328"/>
    <lineage>
        <taxon>Bacteria</taxon>
        <taxon>Pseudomonadati</taxon>
        <taxon>Bacteroidota</taxon>
        <taxon>Flavobacteriia</taxon>
        <taxon>Flavobacteriales</taxon>
        <taxon>Weeksellaceae</taxon>
        <taxon>Chryseobacterium group</taxon>
        <taxon>Chryseobacterium</taxon>
    </lineage>
</organism>
<protein>
    <submittedName>
        <fullName evidence="1">Uncharacterized protein</fullName>
    </submittedName>
</protein>
<evidence type="ECO:0000313" key="1">
    <source>
        <dbReference type="EMBL" id="MBK1897374.1"/>
    </source>
</evidence>
<accession>A0ABS1FYA0</accession>
<name>A0ABS1FYA0_9FLAO</name>
<sequence length="74" mass="8797">MNGQRASRSRQRGVFKALTEGFEAMAKKYGMNEVRIQFNMVFNQNLKHNSLWAKEYGYFFSREGDTVVWEKILR</sequence>
<dbReference type="EMBL" id="JAENHK010000010">
    <property type="protein sequence ID" value="MBK1897374.1"/>
    <property type="molecule type" value="Genomic_DNA"/>
</dbReference>
<dbReference type="Proteomes" id="UP000628669">
    <property type="component" value="Unassembled WGS sequence"/>
</dbReference>